<evidence type="ECO:0000256" key="1">
    <source>
        <dbReference type="ARBA" id="ARBA00023015"/>
    </source>
</evidence>
<accession>A0ABV4N9C2</accession>
<dbReference type="SUPFAM" id="SSF46689">
    <property type="entry name" value="Homeodomain-like"/>
    <property type="match status" value="1"/>
</dbReference>
<dbReference type="Proteomes" id="UP001570417">
    <property type="component" value="Unassembled WGS sequence"/>
</dbReference>
<evidence type="ECO:0000313" key="5">
    <source>
        <dbReference type="EMBL" id="MFA0567619.1"/>
    </source>
</evidence>
<gene>
    <name evidence="5" type="ORF">AB4566_04945</name>
</gene>
<dbReference type="RefSeq" id="WP_372265137.1">
    <property type="nucleotide sequence ID" value="NZ_JBFRUW010000007.1"/>
</dbReference>
<protein>
    <submittedName>
        <fullName evidence="5">Helix-turn-helix domain-containing protein</fullName>
    </submittedName>
</protein>
<keyword evidence="6" id="KW-1185">Reference proteome</keyword>
<dbReference type="Gene3D" id="1.10.10.60">
    <property type="entry name" value="Homeodomain-like"/>
    <property type="match status" value="2"/>
</dbReference>
<dbReference type="EMBL" id="JBFRUW010000007">
    <property type="protein sequence ID" value="MFA0567619.1"/>
    <property type="molecule type" value="Genomic_DNA"/>
</dbReference>
<name>A0ABV4N9C2_9VIBR</name>
<reference evidence="5 6" key="1">
    <citation type="journal article" date="2024" name="ISME J.">
        <title>Tailless and filamentous prophages are predominant in marine Vibrio.</title>
        <authorList>
            <person name="Steensen K."/>
            <person name="Seneca J."/>
            <person name="Bartlau N."/>
            <person name="Yu X.A."/>
            <person name="Hussain F.A."/>
            <person name="Polz M.F."/>
        </authorList>
    </citation>
    <scope>NUCLEOTIDE SEQUENCE [LARGE SCALE GENOMIC DNA]</scope>
    <source>
        <strain evidence="5 6">10N.222.51.A1</strain>
    </source>
</reference>
<dbReference type="InterPro" id="IPR009057">
    <property type="entry name" value="Homeodomain-like_sf"/>
</dbReference>
<dbReference type="PROSITE" id="PS01124">
    <property type="entry name" value="HTH_ARAC_FAMILY_2"/>
    <property type="match status" value="1"/>
</dbReference>
<dbReference type="Gene3D" id="3.20.80.10">
    <property type="entry name" value="Regulatory factor, effector binding domain"/>
    <property type="match status" value="1"/>
</dbReference>
<evidence type="ECO:0000259" key="4">
    <source>
        <dbReference type="PROSITE" id="PS01124"/>
    </source>
</evidence>
<dbReference type="PANTHER" id="PTHR47504:SF5">
    <property type="entry name" value="RIGHT ORIGIN-BINDING PROTEIN"/>
    <property type="match status" value="1"/>
</dbReference>
<dbReference type="SMART" id="SM00342">
    <property type="entry name" value="HTH_ARAC"/>
    <property type="match status" value="1"/>
</dbReference>
<dbReference type="InterPro" id="IPR050959">
    <property type="entry name" value="MarA-like"/>
</dbReference>
<dbReference type="InterPro" id="IPR018060">
    <property type="entry name" value="HTH_AraC"/>
</dbReference>
<proteinExistence type="predicted"/>
<evidence type="ECO:0000256" key="2">
    <source>
        <dbReference type="ARBA" id="ARBA00023125"/>
    </source>
</evidence>
<evidence type="ECO:0000256" key="3">
    <source>
        <dbReference type="ARBA" id="ARBA00023163"/>
    </source>
</evidence>
<feature type="domain" description="HTH araC/xylS-type" evidence="4">
    <location>
        <begin position="8"/>
        <end position="106"/>
    </location>
</feature>
<keyword evidence="3" id="KW-0804">Transcription</keyword>
<sequence length="444" mass="51570">MRQFPFIFRILEAVEIQLPKKLDIDALSLILKVSRWHLQHEFKRFTGISVGRYYRLRLLTLAIEAIAHSDRRIIDIALDFGFESQEAFYRAVKQAFTVSPKHFKRDPTLAKLVGIPKIDSNYLQFFQMMSEHPPVEEMFESQELVGVQQNFSSVFFNSQALSTKVTLLWDNFNKATHDWRHEGRQYYVLEYRNNCSGRSGQFQMLAVCDGDEEPSNQPLASIELTARTMWRFSLPNSMYISSLFIYLHHVYCYQHKLTLNRLPYVWKLEQSGSLQFRVELKPTLELIDLPSSIHHLEKDLTLKPEQSGCLDIHTIPGNLVQKSQRLAYILEKYSDCLSAVNTGQVQLLIGRADSDGYTTSHDYQVSRFIEEKSDRAVKVEAGKYLKCVLIGTLANIGESLDSLYYSHLTESRYVLVQGFEWITCAEERSNHEWYIELLIPVAKR</sequence>
<keyword evidence="1" id="KW-0805">Transcription regulation</keyword>
<evidence type="ECO:0000313" key="6">
    <source>
        <dbReference type="Proteomes" id="UP001570417"/>
    </source>
</evidence>
<dbReference type="PANTHER" id="PTHR47504">
    <property type="entry name" value="RIGHT ORIGIN-BINDING PROTEIN"/>
    <property type="match status" value="1"/>
</dbReference>
<organism evidence="5 6">
    <name type="scientific">Vibrio gallaecicus</name>
    <dbReference type="NCBI Taxonomy" id="552386"/>
    <lineage>
        <taxon>Bacteria</taxon>
        <taxon>Pseudomonadati</taxon>
        <taxon>Pseudomonadota</taxon>
        <taxon>Gammaproteobacteria</taxon>
        <taxon>Vibrionales</taxon>
        <taxon>Vibrionaceae</taxon>
        <taxon>Vibrio</taxon>
    </lineage>
</organism>
<comment type="caution">
    <text evidence="5">The sequence shown here is derived from an EMBL/GenBank/DDBJ whole genome shotgun (WGS) entry which is preliminary data.</text>
</comment>
<dbReference type="SUPFAM" id="SSF55136">
    <property type="entry name" value="Probable bacterial effector-binding domain"/>
    <property type="match status" value="1"/>
</dbReference>
<keyword evidence="2" id="KW-0238">DNA-binding</keyword>
<dbReference type="Pfam" id="PF12833">
    <property type="entry name" value="HTH_18"/>
    <property type="match status" value="1"/>
</dbReference>
<dbReference type="InterPro" id="IPR011256">
    <property type="entry name" value="Reg_factor_effector_dom_sf"/>
</dbReference>